<reference evidence="1 2" key="1">
    <citation type="submission" date="2018-06" db="EMBL/GenBank/DDBJ databases">
        <title>Comparative genomics reveals the genomic features of Rhizophagus irregularis, R. cerebriforme, R. diaphanum and Gigaspora rosea, and their symbiotic lifestyle signature.</title>
        <authorList>
            <person name="Morin E."/>
            <person name="San Clemente H."/>
            <person name="Chen E.C.H."/>
            <person name="De La Providencia I."/>
            <person name="Hainaut M."/>
            <person name="Kuo A."/>
            <person name="Kohler A."/>
            <person name="Murat C."/>
            <person name="Tang N."/>
            <person name="Roy S."/>
            <person name="Loubradou J."/>
            <person name="Henrissat B."/>
            <person name="Grigoriev I.V."/>
            <person name="Corradi N."/>
            <person name="Roux C."/>
            <person name="Martin F.M."/>
        </authorList>
    </citation>
    <scope>NUCLEOTIDE SEQUENCE [LARGE SCALE GENOMIC DNA]</scope>
    <source>
        <strain evidence="1 2">DAOM 227022</strain>
    </source>
</reference>
<dbReference type="OrthoDB" id="2382642at2759"/>
<evidence type="ECO:0000313" key="2">
    <source>
        <dbReference type="Proteomes" id="UP000265703"/>
    </source>
</evidence>
<protein>
    <submittedName>
        <fullName evidence="1">Uncharacterized protein</fullName>
    </submittedName>
</protein>
<proteinExistence type="predicted"/>
<comment type="caution">
    <text evidence="1">The sequence shown here is derived from an EMBL/GenBank/DDBJ whole genome shotgun (WGS) entry which is preliminary data.</text>
</comment>
<gene>
    <name evidence="1" type="ORF">C1645_833620</name>
</gene>
<sequence>MTTNMITNIMTILYILSISNESINNRTLQKGTVISQIDDDDRYQIYKYLNYVNLSDNTDSDLNVSFELIPFEEENMYLISGKFCIAEDGSINVTIITNVHTTLDKEDIPIMKPTVNLVGKTMNYAQLSEMGYILQIQVKPYLSKDQFTPFLINLMHSLNGRFKNALTKTKKNSTIHITGIFFFVEKELYCEILEFQFVSTKVETDNTISVPWKLKTNSNAEATSSSPKSPIG</sequence>
<organism evidence="1 2">
    <name type="scientific">Glomus cerebriforme</name>
    <dbReference type="NCBI Taxonomy" id="658196"/>
    <lineage>
        <taxon>Eukaryota</taxon>
        <taxon>Fungi</taxon>
        <taxon>Fungi incertae sedis</taxon>
        <taxon>Mucoromycota</taxon>
        <taxon>Glomeromycotina</taxon>
        <taxon>Glomeromycetes</taxon>
        <taxon>Glomerales</taxon>
        <taxon>Glomeraceae</taxon>
        <taxon>Glomus</taxon>
    </lineage>
</organism>
<evidence type="ECO:0000313" key="1">
    <source>
        <dbReference type="EMBL" id="RIA83572.1"/>
    </source>
</evidence>
<name>A0A397SDJ6_9GLOM</name>
<keyword evidence="2" id="KW-1185">Reference proteome</keyword>
<dbReference type="Proteomes" id="UP000265703">
    <property type="component" value="Unassembled WGS sequence"/>
</dbReference>
<dbReference type="AlphaFoldDB" id="A0A397SDJ6"/>
<dbReference type="EMBL" id="QKYT01000560">
    <property type="protein sequence ID" value="RIA83572.1"/>
    <property type="molecule type" value="Genomic_DNA"/>
</dbReference>
<dbReference type="STRING" id="658196.A0A397SDJ6"/>
<accession>A0A397SDJ6</accession>